<dbReference type="Proteomes" id="UP001146793">
    <property type="component" value="Unassembled WGS sequence"/>
</dbReference>
<reference evidence="3" key="1">
    <citation type="submission" date="2022-08" db="EMBL/GenBank/DDBJ databases">
        <title>Novel sulphate-reducing endosymbionts in the free-living metamonad Anaeramoeba.</title>
        <authorList>
            <person name="Jerlstrom-Hultqvist J."/>
            <person name="Cepicka I."/>
            <person name="Gallot-Lavallee L."/>
            <person name="Salas-Leiva D."/>
            <person name="Curtis B.A."/>
            <person name="Zahonova K."/>
            <person name="Pipaliya S."/>
            <person name="Dacks J."/>
            <person name="Roger A.J."/>
        </authorList>
    </citation>
    <scope>NUCLEOTIDE SEQUENCE</scope>
    <source>
        <strain evidence="3">Busselton2</strain>
    </source>
</reference>
<dbReference type="InterPro" id="IPR011705">
    <property type="entry name" value="BACK"/>
</dbReference>
<dbReference type="Pfam" id="PF07707">
    <property type="entry name" value="BACK"/>
    <property type="match status" value="1"/>
</dbReference>
<name>A0AAV8AB38_9EUKA</name>
<evidence type="ECO:0000313" key="4">
    <source>
        <dbReference type="Proteomes" id="UP001146793"/>
    </source>
</evidence>
<dbReference type="PROSITE" id="PS50097">
    <property type="entry name" value="BTB"/>
    <property type="match status" value="1"/>
</dbReference>
<dbReference type="PANTHER" id="PTHR45774:SF3">
    <property type="entry name" value="BTB (POZ) DOMAIN-CONTAINING 2B-RELATED"/>
    <property type="match status" value="1"/>
</dbReference>
<dbReference type="AlphaFoldDB" id="A0AAV8AB38"/>
<dbReference type="SUPFAM" id="SSF52317">
    <property type="entry name" value="Class I glutamine amidotransferase-like"/>
    <property type="match status" value="1"/>
</dbReference>
<sequence length="520" mass="59896">MSTSIKRILKSLVNQQKYANIKFLVGKTQEVIWGHKLLLCLSSSYWETALNQEGQKEDPLVVAIPNYEPPLFKNYLKYVYTRRLKLNVTLCFQLMGLSKEYRDDDFFGYCIRYLKNQLNYLNCFEIMDVCAEFQLKDLELECLQILCQNSEKLFAKSDCLLKLTKENVSSVLQASKLKATEIQIFKALYHWSLVQKKLLIQKLEEEQHKQKNEEKQEETKKKIKEATVNKIIEPFLGYINLDLMNFQDLRWIAKTKVYPPKLILDHSLKLTKLETKFLPNSLSRFNPKREKGTSEIKALLLGFCRRGKKHLLSIKQSIMSQGIENVDMIESDLDYVNLYKLMQYDCVVLRSANTKRLLQSQELGNNLATFVRSGRGLVVFAINTLHQNSDTKIKGAIVEDHLIPLPIQARETSKDRMLGDVLHPNHPIMKGVKTFETKDYTHIIASKTVYGGKVIAKWTNGFPLIVEKRAQSDWGSVVVLNFHPTSTAITDSCGKAWLQETDGAKIIANSVSYAAYRKLY</sequence>
<organism evidence="3 4">
    <name type="scientific">Anaeramoeba flamelloides</name>
    <dbReference type="NCBI Taxonomy" id="1746091"/>
    <lineage>
        <taxon>Eukaryota</taxon>
        <taxon>Metamonada</taxon>
        <taxon>Anaeramoebidae</taxon>
        <taxon>Anaeramoeba</taxon>
    </lineage>
</organism>
<accession>A0AAV8AB38</accession>
<proteinExistence type="predicted"/>
<dbReference type="PANTHER" id="PTHR45774">
    <property type="entry name" value="BTB/POZ DOMAIN-CONTAINING"/>
    <property type="match status" value="1"/>
</dbReference>
<dbReference type="InterPro" id="IPR000210">
    <property type="entry name" value="BTB/POZ_dom"/>
</dbReference>
<dbReference type="Gene3D" id="3.40.50.880">
    <property type="match status" value="1"/>
</dbReference>
<dbReference type="Gene3D" id="1.25.40.420">
    <property type="match status" value="1"/>
</dbReference>
<feature type="coiled-coil region" evidence="1">
    <location>
        <begin position="193"/>
        <end position="229"/>
    </location>
</feature>
<comment type="caution">
    <text evidence="3">The sequence shown here is derived from an EMBL/GenBank/DDBJ whole genome shotgun (WGS) entry which is preliminary data.</text>
</comment>
<dbReference type="InterPro" id="IPR029062">
    <property type="entry name" value="Class_I_gatase-like"/>
</dbReference>
<keyword evidence="1" id="KW-0175">Coiled coil</keyword>
<protein>
    <submittedName>
        <fullName evidence="3">Btb (Poz) domain-containing 2a-related</fullName>
    </submittedName>
</protein>
<evidence type="ECO:0000313" key="3">
    <source>
        <dbReference type="EMBL" id="KAJ3449718.1"/>
    </source>
</evidence>
<dbReference type="Gene3D" id="3.30.710.10">
    <property type="entry name" value="Potassium Channel Kv1.1, Chain A"/>
    <property type="match status" value="1"/>
</dbReference>
<dbReference type="SUPFAM" id="SSF54695">
    <property type="entry name" value="POZ domain"/>
    <property type="match status" value="1"/>
</dbReference>
<evidence type="ECO:0000259" key="2">
    <source>
        <dbReference type="PROSITE" id="PS50097"/>
    </source>
</evidence>
<dbReference type="InterPro" id="IPR011333">
    <property type="entry name" value="SKP1/BTB/POZ_sf"/>
</dbReference>
<gene>
    <name evidence="3" type="ORF">M0812_05877</name>
</gene>
<evidence type="ECO:0000256" key="1">
    <source>
        <dbReference type="SAM" id="Coils"/>
    </source>
</evidence>
<dbReference type="EMBL" id="JANTQA010000012">
    <property type="protein sequence ID" value="KAJ3449718.1"/>
    <property type="molecule type" value="Genomic_DNA"/>
</dbReference>
<dbReference type="Pfam" id="PF00651">
    <property type="entry name" value="BTB"/>
    <property type="match status" value="1"/>
</dbReference>
<feature type="domain" description="BTB" evidence="2">
    <location>
        <begin position="19"/>
        <end position="88"/>
    </location>
</feature>